<gene>
    <name evidence="1" type="ORF">BAOM_3149</name>
</gene>
<dbReference type="InterPro" id="IPR036390">
    <property type="entry name" value="WH_DNA-bd_sf"/>
</dbReference>
<dbReference type="Proteomes" id="UP000283095">
    <property type="component" value="Chromosome"/>
</dbReference>
<dbReference type="SUPFAM" id="SSF46785">
    <property type="entry name" value="Winged helix' DNA-binding domain"/>
    <property type="match status" value="1"/>
</dbReference>
<protein>
    <submittedName>
        <fullName evidence="1">Uncharacterized protein</fullName>
    </submittedName>
</protein>
<accession>A0A3T0KTV6</accession>
<evidence type="ECO:0000313" key="1">
    <source>
        <dbReference type="EMBL" id="AZV43758.1"/>
    </source>
</evidence>
<dbReference type="EMBL" id="CP026095">
    <property type="protein sequence ID" value="AZV43758.1"/>
    <property type="molecule type" value="Genomic_DNA"/>
</dbReference>
<dbReference type="OrthoDB" id="2913532at2"/>
<evidence type="ECO:0000313" key="2">
    <source>
        <dbReference type="Proteomes" id="UP000283095"/>
    </source>
</evidence>
<organism evidence="1 2">
    <name type="scientific">Peribacillus asahii</name>
    <dbReference type="NCBI Taxonomy" id="228899"/>
    <lineage>
        <taxon>Bacteria</taxon>
        <taxon>Bacillati</taxon>
        <taxon>Bacillota</taxon>
        <taxon>Bacilli</taxon>
        <taxon>Bacillales</taxon>
        <taxon>Bacillaceae</taxon>
        <taxon>Peribacillus</taxon>
    </lineage>
</organism>
<dbReference type="RefSeq" id="WP_127760871.1">
    <property type="nucleotide sequence ID" value="NZ_CP026095.1"/>
</dbReference>
<dbReference type="KEGG" id="pasa:BAOM_3149"/>
<dbReference type="AlphaFoldDB" id="A0A3T0KTV6"/>
<sequence length="196" mass="23283">MSKLIKHGEEWVHTETGEVWTQKRLQEYNDKQMFENHNQYMKNAIEHDLKVKKKLTTIRESNETNRKTIKEGYKFNMIHRTDIKELLLSNKLTVQEFAFIGAFTPFITYPDNDIKINNEYFPLEDLAEFCGYSKNIMTRTIKKLEELEVIKVVKGGNRPPIIYFNPFLFSAGREISNDTYMMFCKSRYNPDVAHYC</sequence>
<reference evidence="1 2" key="1">
    <citation type="submission" date="2018-01" db="EMBL/GenBank/DDBJ databases">
        <title>Bacillus asahii Genome sequencing and assembly.</title>
        <authorList>
            <person name="Jiang H."/>
            <person name="Feng Y."/>
            <person name="Zhao F."/>
            <person name="Lin X."/>
        </authorList>
    </citation>
    <scope>NUCLEOTIDE SEQUENCE [LARGE SCALE GENOMIC DNA]</scope>
    <source>
        <strain evidence="1 2">OM18</strain>
    </source>
</reference>
<name>A0A3T0KTV6_9BACI</name>
<proteinExistence type="predicted"/>